<feature type="transmembrane region" description="Helical" evidence="2">
    <location>
        <begin position="215"/>
        <end position="234"/>
    </location>
</feature>
<accession>A0A0A9VXT2</accession>
<dbReference type="Pfam" id="PF02263">
    <property type="entry name" value="GBP"/>
    <property type="match status" value="1"/>
</dbReference>
<dbReference type="GO" id="GO:0005525">
    <property type="term" value="F:GTP binding"/>
    <property type="evidence" value="ECO:0007669"/>
    <property type="project" value="InterPro"/>
</dbReference>
<organism evidence="4">
    <name type="scientific">Lygus hesperus</name>
    <name type="common">Western plant bug</name>
    <dbReference type="NCBI Taxonomy" id="30085"/>
    <lineage>
        <taxon>Eukaryota</taxon>
        <taxon>Metazoa</taxon>
        <taxon>Ecdysozoa</taxon>
        <taxon>Arthropoda</taxon>
        <taxon>Hexapoda</taxon>
        <taxon>Insecta</taxon>
        <taxon>Pterygota</taxon>
        <taxon>Neoptera</taxon>
        <taxon>Paraneoptera</taxon>
        <taxon>Hemiptera</taxon>
        <taxon>Heteroptera</taxon>
        <taxon>Panheteroptera</taxon>
        <taxon>Cimicomorpha</taxon>
        <taxon>Miridae</taxon>
        <taxon>Mirini</taxon>
        <taxon>Lygus</taxon>
    </lineage>
</organism>
<dbReference type="SUPFAM" id="SSF48340">
    <property type="entry name" value="Interferon-induced guanylate-binding protein 1 (GBP1), C-terminal domain"/>
    <property type="match status" value="1"/>
</dbReference>
<dbReference type="PANTHER" id="PTHR10751">
    <property type="entry name" value="GUANYLATE BINDING PROTEIN"/>
    <property type="match status" value="1"/>
</dbReference>
<gene>
    <name evidence="4" type="primary">atl_0</name>
    <name evidence="4" type="ORF">CM83_6612</name>
</gene>
<feature type="domain" description="Guanylate-binding protein N-terminal" evidence="3">
    <location>
        <begin position="15"/>
        <end position="76"/>
    </location>
</feature>
<evidence type="ECO:0000259" key="3">
    <source>
        <dbReference type="Pfam" id="PF02263"/>
    </source>
</evidence>
<reference evidence="4" key="2">
    <citation type="submission" date="2014-07" db="EMBL/GenBank/DDBJ databases">
        <authorList>
            <person name="Hull J."/>
        </authorList>
    </citation>
    <scope>NUCLEOTIDE SEQUENCE</scope>
</reference>
<dbReference type="InterPro" id="IPR015894">
    <property type="entry name" value="Guanylate-bd_N"/>
</dbReference>
<feature type="transmembrane region" description="Helical" evidence="2">
    <location>
        <begin position="246"/>
        <end position="266"/>
    </location>
</feature>
<dbReference type="AlphaFoldDB" id="A0A0A9VXT2"/>
<evidence type="ECO:0000313" key="4">
    <source>
        <dbReference type="EMBL" id="JAG00454.1"/>
    </source>
</evidence>
<dbReference type="Gene3D" id="3.40.50.300">
    <property type="entry name" value="P-loop containing nucleotide triphosphate hydrolases"/>
    <property type="match status" value="1"/>
</dbReference>
<feature type="transmembrane region" description="Helical" evidence="2">
    <location>
        <begin position="286"/>
        <end position="315"/>
    </location>
</feature>
<keyword evidence="2" id="KW-0472">Membrane</keyword>
<dbReference type="EMBL" id="GBHO01043150">
    <property type="protein sequence ID" value="JAG00454.1"/>
    <property type="molecule type" value="Transcribed_RNA"/>
</dbReference>
<keyword evidence="1" id="KW-0378">Hydrolase</keyword>
<sequence>DSFTSFQLMSWNEIQYIQEHVEVRKNIEKYFNQKYCCCLPDPGRIVSENKDFNGVLKPANTSFKNEIKNFVPSIMSPDRLLVRKIDGESMTVSRLFGNLRLWTSRLNKLNHPEPRTIYLASTESEHYLAMEAAMRFYNTQMIAAGCHTMDYMPATRLLGVHEEAKDKTIAYYNRKPKMGDGEMITGIIREKLELAISKRYIEYFEQNRNKRLWDVIRVPLYCMIIFLLCISVQYSHVSGLLEVPYVTYNTAWWLSLVSIVMFFLWFKEMFLPIARGWWEHSPFRILWYFIVNFVRSIRLVWAGFVMLQHILVVLYKLTSGRP</sequence>
<keyword evidence="2" id="KW-1133">Transmembrane helix</keyword>
<dbReference type="InterPro" id="IPR027417">
    <property type="entry name" value="P-loop_NTPase"/>
</dbReference>
<evidence type="ECO:0000256" key="1">
    <source>
        <dbReference type="ARBA" id="ARBA00022801"/>
    </source>
</evidence>
<feature type="non-terminal residue" evidence="4">
    <location>
        <position position="1"/>
    </location>
</feature>
<dbReference type="GO" id="GO:0003924">
    <property type="term" value="F:GTPase activity"/>
    <property type="evidence" value="ECO:0007669"/>
    <property type="project" value="InterPro"/>
</dbReference>
<protein>
    <submittedName>
        <fullName evidence="4">Atlastin</fullName>
    </submittedName>
</protein>
<evidence type="ECO:0000256" key="2">
    <source>
        <dbReference type="SAM" id="Phobius"/>
    </source>
</evidence>
<name>A0A0A9VXT2_LYGHE</name>
<keyword evidence="2" id="KW-0812">Transmembrane</keyword>
<reference evidence="4" key="1">
    <citation type="journal article" date="2014" name="PLoS ONE">
        <title>Transcriptome-Based Identification of ABC Transporters in the Western Tarnished Plant Bug Lygus hesperus.</title>
        <authorList>
            <person name="Hull J.J."/>
            <person name="Chaney K."/>
            <person name="Geib S.M."/>
            <person name="Fabrick J.A."/>
            <person name="Brent C.S."/>
            <person name="Walsh D."/>
            <person name="Lavine L.C."/>
        </authorList>
    </citation>
    <scope>NUCLEOTIDE SEQUENCE</scope>
</reference>
<proteinExistence type="predicted"/>
<dbReference type="InterPro" id="IPR036543">
    <property type="entry name" value="Guanylate-bd_C_sf"/>
</dbReference>
<dbReference type="Gene3D" id="1.20.58.420">
    <property type="entry name" value="AHSP"/>
    <property type="match status" value="1"/>
</dbReference>